<dbReference type="OrthoDB" id="3364132at2759"/>
<proteinExistence type="predicted"/>
<dbReference type="EMBL" id="JAPEUV010000076">
    <property type="protein sequence ID" value="KAJ4334495.1"/>
    <property type="molecule type" value="Genomic_DNA"/>
</dbReference>
<name>A0A9W9BYF7_9PLEO</name>
<gene>
    <name evidence="2" type="ORF">N0V87_006823</name>
</gene>
<feature type="compositionally biased region" description="Basic and acidic residues" evidence="1">
    <location>
        <begin position="79"/>
        <end position="94"/>
    </location>
</feature>
<evidence type="ECO:0000313" key="3">
    <source>
        <dbReference type="Proteomes" id="UP001140562"/>
    </source>
</evidence>
<protein>
    <submittedName>
        <fullName evidence="2">Uncharacterized protein</fullName>
    </submittedName>
</protein>
<feature type="region of interest" description="Disordered" evidence="1">
    <location>
        <begin position="1"/>
        <end position="28"/>
    </location>
</feature>
<evidence type="ECO:0000256" key="1">
    <source>
        <dbReference type="SAM" id="MobiDB-lite"/>
    </source>
</evidence>
<sequence length="104" mass="11236">MTAAAPTPTPPPAYTPVEPSSSIQDAGSLPKEDLLALLSHYRGPSDDLKGLSVDDLQVLLSYHKSKITGGIRLKREREDGTDAVADVKRSKPEPEAIVIEDDER</sequence>
<dbReference type="AlphaFoldDB" id="A0A9W9BYF7"/>
<feature type="region of interest" description="Disordered" evidence="1">
    <location>
        <begin position="79"/>
        <end position="104"/>
    </location>
</feature>
<comment type="caution">
    <text evidence="2">The sequence shown here is derived from an EMBL/GenBank/DDBJ whole genome shotgun (WGS) entry which is preliminary data.</text>
</comment>
<dbReference type="Proteomes" id="UP001140562">
    <property type="component" value="Unassembled WGS sequence"/>
</dbReference>
<accession>A0A9W9BYF7</accession>
<reference evidence="2" key="1">
    <citation type="submission" date="2022-10" db="EMBL/GenBank/DDBJ databases">
        <title>Tapping the CABI collections for fungal endophytes: first genome assemblies for Collariella, Neodidymelliopsis, Ascochyta clinopodiicola, Didymella pomorum, Didymosphaeria variabile, Neocosmospora piperis and Neocucurbitaria cava.</title>
        <authorList>
            <person name="Hill R."/>
        </authorList>
    </citation>
    <scope>NUCLEOTIDE SEQUENCE</scope>
    <source>
        <strain evidence="2">IMI 360193</strain>
    </source>
</reference>
<organism evidence="2 3">
    <name type="scientific">Didymella glomerata</name>
    <dbReference type="NCBI Taxonomy" id="749621"/>
    <lineage>
        <taxon>Eukaryota</taxon>
        <taxon>Fungi</taxon>
        <taxon>Dikarya</taxon>
        <taxon>Ascomycota</taxon>
        <taxon>Pezizomycotina</taxon>
        <taxon>Dothideomycetes</taxon>
        <taxon>Pleosporomycetidae</taxon>
        <taxon>Pleosporales</taxon>
        <taxon>Pleosporineae</taxon>
        <taxon>Didymellaceae</taxon>
        <taxon>Didymella</taxon>
    </lineage>
</organism>
<keyword evidence="3" id="KW-1185">Reference proteome</keyword>
<evidence type="ECO:0000313" key="2">
    <source>
        <dbReference type="EMBL" id="KAJ4334495.1"/>
    </source>
</evidence>